<evidence type="ECO:0000256" key="6">
    <source>
        <dbReference type="ARBA" id="ARBA00023163"/>
    </source>
</evidence>
<dbReference type="GO" id="GO:0045944">
    <property type="term" value="P:positive regulation of transcription by RNA polymerase II"/>
    <property type="evidence" value="ECO:0007669"/>
    <property type="project" value="TreeGrafter"/>
</dbReference>
<feature type="region of interest" description="Disordered" evidence="8">
    <location>
        <begin position="123"/>
        <end position="153"/>
    </location>
</feature>
<proteinExistence type="predicted"/>
<dbReference type="GO" id="GO:0008270">
    <property type="term" value="F:zinc ion binding"/>
    <property type="evidence" value="ECO:0007669"/>
    <property type="project" value="UniProtKB-KW"/>
</dbReference>
<dbReference type="Proteomes" id="UP000015104">
    <property type="component" value="Unassembled WGS sequence"/>
</dbReference>
<dbReference type="InterPro" id="IPR035500">
    <property type="entry name" value="NHR-like_dom_sf"/>
</dbReference>
<gene>
    <name evidence="9" type="primary">107366635</name>
</gene>
<dbReference type="AlphaFoldDB" id="T1KRQ0"/>
<dbReference type="OrthoDB" id="10419417at2759"/>
<evidence type="ECO:0000256" key="3">
    <source>
        <dbReference type="ARBA" id="ARBA00022833"/>
    </source>
</evidence>
<reference evidence="10" key="1">
    <citation type="submission" date="2011-08" db="EMBL/GenBank/DDBJ databases">
        <authorList>
            <person name="Rombauts S."/>
        </authorList>
    </citation>
    <scope>NUCLEOTIDE SEQUENCE</scope>
    <source>
        <strain evidence="10">London</strain>
    </source>
</reference>
<dbReference type="KEGG" id="tut:107366635"/>
<feature type="compositionally biased region" description="Low complexity" evidence="8">
    <location>
        <begin position="123"/>
        <end position="152"/>
    </location>
</feature>
<dbReference type="PANTHER" id="PTHR24082:SF283">
    <property type="entry name" value="NUCLEAR HORMONE RECEPTOR HR96"/>
    <property type="match status" value="1"/>
</dbReference>
<dbReference type="HOGENOM" id="CLU_630608_0_0_1"/>
<keyword evidence="5" id="KW-0238">DNA-binding</keyword>
<evidence type="ECO:0000313" key="10">
    <source>
        <dbReference type="Proteomes" id="UP000015104"/>
    </source>
</evidence>
<keyword evidence="7" id="KW-0675">Receptor</keyword>
<evidence type="ECO:0000256" key="7">
    <source>
        <dbReference type="ARBA" id="ARBA00023170"/>
    </source>
</evidence>
<dbReference type="PANTHER" id="PTHR24082">
    <property type="entry name" value="NUCLEAR HORMONE RECEPTOR"/>
    <property type="match status" value="1"/>
</dbReference>
<dbReference type="EMBL" id="CAEY01000417">
    <property type="status" value="NOT_ANNOTATED_CDS"/>
    <property type="molecule type" value="Genomic_DNA"/>
</dbReference>
<dbReference type="GO" id="GO:0000978">
    <property type="term" value="F:RNA polymerase II cis-regulatory region sequence-specific DNA binding"/>
    <property type="evidence" value="ECO:0007669"/>
    <property type="project" value="TreeGrafter"/>
</dbReference>
<keyword evidence="4" id="KW-0805">Transcription regulation</keyword>
<dbReference type="GO" id="GO:0000122">
    <property type="term" value="P:negative regulation of transcription by RNA polymerase II"/>
    <property type="evidence" value="ECO:0007669"/>
    <property type="project" value="TreeGrafter"/>
</dbReference>
<keyword evidence="6" id="KW-0804">Transcription</keyword>
<evidence type="ECO:0000256" key="1">
    <source>
        <dbReference type="ARBA" id="ARBA00022723"/>
    </source>
</evidence>
<evidence type="ECO:0000256" key="5">
    <source>
        <dbReference type="ARBA" id="ARBA00023125"/>
    </source>
</evidence>
<evidence type="ECO:0000256" key="2">
    <source>
        <dbReference type="ARBA" id="ARBA00022771"/>
    </source>
</evidence>
<keyword evidence="3" id="KW-0862">Zinc</keyword>
<dbReference type="InterPro" id="IPR050234">
    <property type="entry name" value="Nuclear_hormone_rcpt_NR1"/>
</dbReference>
<keyword evidence="2" id="KW-0863">Zinc-finger</keyword>
<evidence type="ECO:0000313" key="9">
    <source>
        <dbReference type="EnsemblMetazoa" id="tetur19g00290.1"/>
    </source>
</evidence>
<sequence length="435" mass="49448">MEVHNVNNENALNELCYNFEDFIGQPNSSPNVDFTGSSDLIANPIDDHTWINELDHNTVSWLTNDDVNLENSGLSDYNDPTTVNYSYYPSDLLSTSPSYLPSTTVSTLPLTPAATLPHDMLSVSSSLSSPAQSPSISPSLSQDSPSPSIFSLESDSTRISDDWLALRDQEARRDIELLNLFESTVFNRLLEDNFIQLNLQEERLSIESGLRQFEYKKYHELAKVSDILHENRDAALETTEPVDKFQITIIQKHTEKLIAAVKKITSFTNLCLDDQISLLKSRFLDLCIIKSLIFVEPETRSIKINGQKISMERCSMMNDNMFIELTASIHPILRSDPLINLLILILCLLNPNSASLRSSYAVRKEYFITVHLVQKYLEIRGFSILEANYEIKKLICNLENFLLLFNARKKIQDIVKRHLGYTSQLITEMLDINGQ</sequence>
<dbReference type="Gene3D" id="1.10.565.10">
    <property type="entry name" value="Retinoid X Receptor"/>
    <property type="match status" value="1"/>
</dbReference>
<dbReference type="GO" id="GO:0030154">
    <property type="term" value="P:cell differentiation"/>
    <property type="evidence" value="ECO:0007669"/>
    <property type="project" value="TreeGrafter"/>
</dbReference>
<dbReference type="GO" id="GO:0004879">
    <property type="term" value="F:nuclear receptor activity"/>
    <property type="evidence" value="ECO:0007669"/>
    <property type="project" value="TreeGrafter"/>
</dbReference>
<reference evidence="9" key="2">
    <citation type="submission" date="2015-06" db="UniProtKB">
        <authorList>
            <consortium name="EnsemblMetazoa"/>
        </authorList>
    </citation>
    <scope>IDENTIFICATION</scope>
</reference>
<name>T1KRQ0_TETUR</name>
<dbReference type="EnsemblMetazoa" id="tetur19g00290.1">
    <property type="protein sequence ID" value="tetur19g00290.1"/>
    <property type="gene ID" value="tetur19g00290"/>
</dbReference>
<evidence type="ECO:0000256" key="4">
    <source>
        <dbReference type="ARBA" id="ARBA00023015"/>
    </source>
</evidence>
<evidence type="ECO:0000256" key="8">
    <source>
        <dbReference type="SAM" id="MobiDB-lite"/>
    </source>
</evidence>
<organism evidence="9 10">
    <name type="scientific">Tetranychus urticae</name>
    <name type="common">Two-spotted spider mite</name>
    <dbReference type="NCBI Taxonomy" id="32264"/>
    <lineage>
        <taxon>Eukaryota</taxon>
        <taxon>Metazoa</taxon>
        <taxon>Ecdysozoa</taxon>
        <taxon>Arthropoda</taxon>
        <taxon>Chelicerata</taxon>
        <taxon>Arachnida</taxon>
        <taxon>Acari</taxon>
        <taxon>Acariformes</taxon>
        <taxon>Trombidiformes</taxon>
        <taxon>Prostigmata</taxon>
        <taxon>Eleutherengona</taxon>
        <taxon>Raphignathae</taxon>
        <taxon>Tetranychoidea</taxon>
        <taxon>Tetranychidae</taxon>
        <taxon>Tetranychus</taxon>
    </lineage>
</organism>
<keyword evidence="10" id="KW-1185">Reference proteome</keyword>
<dbReference type="SUPFAM" id="SSF48508">
    <property type="entry name" value="Nuclear receptor ligand-binding domain"/>
    <property type="match status" value="1"/>
</dbReference>
<protein>
    <submittedName>
        <fullName evidence="9">Uncharacterized protein</fullName>
    </submittedName>
</protein>
<keyword evidence="1" id="KW-0479">Metal-binding</keyword>
<accession>T1KRQ0</accession>